<evidence type="ECO:0000313" key="2">
    <source>
        <dbReference type="EMBL" id="MEX5721626.1"/>
    </source>
</evidence>
<dbReference type="PANTHER" id="PTHR21310:SF42">
    <property type="entry name" value="BIFUNCTIONAL AAC_APH"/>
    <property type="match status" value="1"/>
</dbReference>
<proteinExistence type="predicted"/>
<protein>
    <submittedName>
        <fullName evidence="2">Phosphotransferase</fullName>
    </submittedName>
</protein>
<dbReference type="EMBL" id="JBFNXQ010000146">
    <property type="protein sequence ID" value="MEX5721626.1"/>
    <property type="molecule type" value="Genomic_DNA"/>
</dbReference>
<dbReference type="PANTHER" id="PTHR21310">
    <property type="entry name" value="AMINOGLYCOSIDE PHOSPHOTRANSFERASE-RELATED-RELATED"/>
    <property type="match status" value="1"/>
</dbReference>
<dbReference type="InterPro" id="IPR051678">
    <property type="entry name" value="AGP_Transferase"/>
</dbReference>
<comment type="caution">
    <text evidence="2">The sequence shown here is derived from an EMBL/GenBank/DDBJ whole genome shotgun (WGS) entry which is preliminary data.</text>
</comment>
<dbReference type="RefSeq" id="WP_369210425.1">
    <property type="nucleotide sequence ID" value="NZ_JBFNXQ010000146.1"/>
</dbReference>
<dbReference type="SUPFAM" id="SSF56112">
    <property type="entry name" value="Protein kinase-like (PK-like)"/>
    <property type="match status" value="1"/>
</dbReference>
<dbReference type="Pfam" id="PF01636">
    <property type="entry name" value="APH"/>
    <property type="match status" value="1"/>
</dbReference>
<dbReference type="Gene3D" id="3.30.200.20">
    <property type="entry name" value="Phosphorylase Kinase, domain 1"/>
    <property type="match status" value="1"/>
</dbReference>
<dbReference type="Gene3D" id="3.90.1200.10">
    <property type="match status" value="1"/>
</dbReference>
<evidence type="ECO:0000313" key="3">
    <source>
        <dbReference type="Proteomes" id="UP001560045"/>
    </source>
</evidence>
<sequence>MSAPRWAGERPCTRERATALIAAAFPALRGLPVVPLAQGWDNTVYVVGDCWAFRFPRRAVALAGFRRELAVLPQLAPVVPLLVPVPELVAVDDDPAAPWPFAGARLLPGRELAETGLPDAARTAAARAVGSFLQVLHDGRTRAGVDVELPVDPMRRGEPRARMDDTRELLRRLVADGVWTGDPAIEALLRSAERLSAPAGAPVLVHGDLHVRHLLLDDEGDAVGVIDWGDLCLADPAVDLALAYTAFIGPARVAFFRAYGEVDAERELRARALGVRLSGLLAAYATAEDRPALLAEALAGLRRAVDRPSRAGRS</sequence>
<keyword evidence="3" id="KW-1185">Reference proteome</keyword>
<gene>
    <name evidence="2" type="ORF">ABQ292_25060</name>
</gene>
<organism evidence="2 3">
    <name type="scientific">Geodermatophilus maliterrae</name>
    <dbReference type="NCBI Taxonomy" id="3162531"/>
    <lineage>
        <taxon>Bacteria</taxon>
        <taxon>Bacillati</taxon>
        <taxon>Actinomycetota</taxon>
        <taxon>Actinomycetes</taxon>
        <taxon>Geodermatophilales</taxon>
        <taxon>Geodermatophilaceae</taxon>
        <taxon>Geodermatophilus</taxon>
    </lineage>
</organism>
<accession>A0ABV3XPL1</accession>
<name>A0ABV3XPL1_9ACTN</name>
<dbReference type="InterPro" id="IPR002575">
    <property type="entry name" value="Aminoglycoside_PTrfase"/>
</dbReference>
<dbReference type="InterPro" id="IPR011009">
    <property type="entry name" value="Kinase-like_dom_sf"/>
</dbReference>
<dbReference type="Proteomes" id="UP001560045">
    <property type="component" value="Unassembled WGS sequence"/>
</dbReference>
<feature type="domain" description="Aminoglycoside phosphotransferase" evidence="1">
    <location>
        <begin position="34"/>
        <end position="268"/>
    </location>
</feature>
<reference evidence="2 3" key="1">
    <citation type="submission" date="2024-06" db="EMBL/GenBank/DDBJ databases">
        <title>Draft genome sequence of Geodermatophilus badlandi, a novel member of the Geodermatophilaceae isolated from badland sedimentary rocks in the Red desert, Wyoming, USA.</title>
        <authorList>
            <person name="Ben Tekaya S."/>
            <person name="Nouioui I."/>
            <person name="Flores G.M."/>
            <person name="Shaal M.N."/>
            <person name="Bredoire F."/>
            <person name="Basile F."/>
            <person name="Van Diepen L."/>
            <person name="Ward N.L."/>
        </authorList>
    </citation>
    <scope>NUCLEOTIDE SEQUENCE [LARGE SCALE GENOMIC DNA]</scope>
    <source>
        <strain evidence="2 3">WL48A</strain>
    </source>
</reference>
<evidence type="ECO:0000259" key="1">
    <source>
        <dbReference type="Pfam" id="PF01636"/>
    </source>
</evidence>